<dbReference type="InterPro" id="IPR052893">
    <property type="entry name" value="TCS_response_regulator"/>
</dbReference>
<name>A0A8J6QNL7_9BACT</name>
<dbReference type="SUPFAM" id="SSF52172">
    <property type="entry name" value="CheY-like"/>
    <property type="match status" value="1"/>
</dbReference>
<organism evidence="3 4">
    <name type="scientific">Pelovirga terrestris</name>
    <dbReference type="NCBI Taxonomy" id="2771352"/>
    <lineage>
        <taxon>Bacteria</taxon>
        <taxon>Pseudomonadati</taxon>
        <taxon>Thermodesulfobacteriota</taxon>
        <taxon>Desulfuromonadia</taxon>
        <taxon>Geobacterales</taxon>
        <taxon>Geobacteraceae</taxon>
        <taxon>Pelovirga</taxon>
    </lineage>
</organism>
<feature type="modified residue" description="4-aspartylphosphate" evidence="1">
    <location>
        <position position="69"/>
    </location>
</feature>
<dbReference type="PANTHER" id="PTHR44520">
    <property type="entry name" value="RESPONSE REGULATOR RCP1-RELATED"/>
    <property type="match status" value="1"/>
</dbReference>
<gene>
    <name evidence="3" type="ORF">ICT70_03130</name>
</gene>
<dbReference type="Gene3D" id="3.40.50.2300">
    <property type="match status" value="1"/>
</dbReference>
<evidence type="ECO:0000256" key="1">
    <source>
        <dbReference type="PROSITE-ProRule" id="PRU00169"/>
    </source>
</evidence>
<dbReference type="RefSeq" id="WP_191153935.1">
    <property type="nucleotide sequence ID" value="NZ_JACWUN010000003.1"/>
</dbReference>
<dbReference type="EMBL" id="JACWUN010000003">
    <property type="protein sequence ID" value="MBD1399656.1"/>
    <property type="molecule type" value="Genomic_DNA"/>
</dbReference>
<dbReference type="AlphaFoldDB" id="A0A8J6QNL7"/>
<keyword evidence="1" id="KW-0597">Phosphoprotein</keyword>
<accession>A0A8J6QNL7</accession>
<dbReference type="SMART" id="SM00448">
    <property type="entry name" value="REC"/>
    <property type="match status" value="1"/>
</dbReference>
<dbReference type="Pfam" id="PF00072">
    <property type="entry name" value="Response_reg"/>
    <property type="match status" value="1"/>
</dbReference>
<dbReference type="InterPro" id="IPR001789">
    <property type="entry name" value="Sig_transdc_resp-reg_receiver"/>
</dbReference>
<dbReference type="PROSITE" id="PS50110">
    <property type="entry name" value="RESPONSE_REGULATORY"/>
    <property type="match status" value="1"/>
</dbReference>
<reference evidence="3" key="1">
    <citation type="submission" date="2020-09" db="EMBL/GenBank/DDBJ databases">
        <title>Pelobacter alkaliphilus sp. nov., a novel anaerobic arsenate-reducing bacterium from terrestrial mud volcano.</title>
        <authorList>
            <person name="Khomyakova M.A."/>
            <person name="Merkel A.Y."/>
            <person name="Slobodkin A.I."/>
        </authorList>
    </citation>
    <scope>NUCLEOTIDE SEQUENCE</scope>
    <source>
        <strain evidence="3">M08fum</strain>
    </source>
</reference>
<evidence type="ECO:0000313" key="4">
    <source>
        <dbReference type="Proteomes" id="UP000632828"/>
    </source>
</evidence>
<evidence type="ECO:0000313" key="3">
    <source>
        <dbReference type="EMBL" id="MBD1399656.1"/>
    </source>
</evidence>
<protein>
    <submittedName>
        <fullName evidence="3">Response regulator</fullName>
    </submittedName>
</protein>
<proteinExistence type="predicted"/>
<comment type="caution">
    <text evidence="3">The sequence shown here is derived from an EMBL/GenBank/DDBJ whole genome shotgun (WGS) entry which is preliminary data.</text>
</comment>
<dbReference type="CDD" id="cd17557">
    <property type="entry name" value="REC_Rcp-like"/>
    <property type="match status" value="1"/>
</dbReference>
<evidence type="ECO:0000259" key="2">
    <source>
        <dbReference type="PROSITE" id="PS50110"/>
    </source>
</evidence>
<dbReference type="Proteomes" id="UP000632828">
    <property type="component" value="Unassembled WGS sequence"/>
</dbReference>
<dbReference type="GO" id="GO:0000160">
    <property type="term" value="P:phosphorelay signal transduction system"/>
    <property type="evidence" value="ECO:0007669"/>
    <property type="project" value="InterPro"/>
</dbReference>
<dbReference type="PANTHER" id="PTHR44520:SF1">
    <property type="entry name" value="TWO-COMPONENT SYSTEM REGULATORY PROTEIN"/>
    <property type="match status" value="1"/>
</dbReference>
<sequence length="140" mass="15696">MTKENSRVILHAEDEPAHAAIVRLALRHNAGDVQLRQVEDGRSALDYLYRRGPYENSAISPRPDLVLLDLRMPHVSGLEVLAIVKKDPELQTIPVVVLTTSDIEEDRSEARACGVDGYLTKPVDFDKFVSMISELCNTWL</sequence>
<dbReference type="InterPro" id="IPR011006">
    <property type="entry name" value="CheY-like_superfamily"/>
</dbReference>
<feature type="domain" description="Response regulatory" evidence="2">
    <location>
        <begin position="8"/>
        <end position="136"/>
    </location>
</feature>
<keyword evidence="4" id="KW-1185">Reference proteome</keyword>